<dbReference type="PROSITE" id="PS50404">
    <property type="entry name" value="GST_NTER"/>
    <property type="match status" value="1"/>
</dbReference>
<sequence>MAPKLYTTDLSPSARSVLLTAKAIQLELDLKNVSIGDGENLTPEYLKMNPQHTVPTLDDNGYYLWDSHAINIHLVTKYAKNDSLYPKDEQKKGIINQRLFFSASVFETAVSNIFKPIFNDGMRTIPQDKADVIRGVYDFLEKFLEGHDFIAGDSLTIADFSIVSSLSFLEPFVSLTQIRNPLLLSWFQRMQDLPYYVEANKIGSDRLVKCVQEKLA</sequence>
<dbReference type="InterPro" id="IPR036282">
    <property type="entry name" value="Glutathione-S-Trfase_C_sf"/>
</dbReference>
<dbReference type="FunFam" id="3.40.30.10:FF:000034">
    <property type="entry name" value="glutathione S-transferase 1"/>
    <property type="match status" value="1"/>
</dbReference>
<name>A0AAN7VE40_9COLE</name>
<dbReference type="Gene3D" id="1.20.1050.10">
    <property type="match status" value="1"/>
</dbReference>
<feature type="domain" description="GST C-terminal" evidence="4">
    <location>
        <begin position="88"/>
        <end position="211"/>
    </location>
</feature>
<protein>
    <recommendedName>
        <fullName evidence="7">Glutathione S-transferase</fullName>
    </recommendedName>
</protein>
<evidence type="ECO:0000256" key="1">
    <source>
        <dbReference type="ARBA" id="ARBA00011738"/>
    </source>
</evidence>
<evidence type="ECO:0000256" key="2">
    <source>
        <dbReference type="RuleBase" id="RU003494"/>
    </source>
</evidence>
<dbReference type="SFLD" id="SFLDG00358">
    <property type="entry name" value="Main_(cytGST)"/>
    <property type="match status" value="1"/>
</dbReference>
<dbReference type="AlphaFoldDB" id="A0AAN7VE40"/>
<evidence type="ECO:0000259" key="3">
    <source>
        <dbReference type="PROSITE" id="PS50404"/>
    </source>
</evidence>
<dbReference type="SUPFAM" id="SSF47616">
    <property type="entry name" value="GST C-terminal domain-like"/>
    <property type="match status" value="1"/>
</dbReference>
<dbReference type="InterPro" id="IPR010987">
    <property type="entry name" value="Glutathione-S-Trfase_C-like"/>
</dbReference>
<evidence type="ECO:0000259" key="4">
    <source>
        <dbReference type="PROSITE" id="PS50405"/>
    </source>
</evidence>
<dbReference type="InterPro" id="IPR040079">
    <property type="entry name" value="Glutathione_S-Trfase"/>
</dbReference>
<gene>
    <name evidence="5" type="ORF">RI129_008421</name>
</gene>
<dbReference type="GO" id="GO:0004364">
    <property type="term" value="F:glutathione transferase activity"/>
    <property type="evidence" value="ECO:0007669"/>
    <property type="project" value="TreeGrafter"/>
</dbReference>
<proteinExistence type="inferred from homology"/>
<dbReference type="CDD" id="cd03045">
    <property type="entry name" value="GST_N_Delta_Epsilon"/>
    <property type="match status" value="1"/>
</dbReference>
<feature type="domain" description="GST N-terminal" evidence="3">
    <location>
        <begin position="1"/>
        <end position="82"/>
    </location>
</feature>
<reference evidence="5 6" key="1">
    <citation type="journal article" date="2024" name="Insects">
        <title>An Improved Chromosome-Level Genome Assembly of the Firefly Pyrocoelia pectoralis.</title>
        <authorList>
            <person name="Fu X."/>
            <person name="Meyer-Rochow V.B."/>
            <person name="Ballantyne L."/>
            <person name="Zhu X."/>
        </authorList>
    </citation>
    <scope>NUCLEOTIDE SEQUENCE [LARGE SCALE GENOMIC DNA]</scope>
    <source>
        <strain evidence="5">XCY_ONT2</strain>
    </source>
</reference>
<dbReference type="SFLD" id="SFLDG01153">
    <property type="entry name" value="Main.4:_Theta-like"/>
    <property type="match status" value="1"/>
</dbReference>
<accession>A0AAN7VE40</accession>
<evidence type="ECO:0000313" key="5">
    <source>
        <dbReference type="EMBL" id="KAK5642254.1"/>
    </source>
</evidence>
<dbReference type="EMBL" id="JAVRBK010000006">
    <property type="protein sequence ID" value="KAK5642254.1"/>
    <property type="molecule type" value="Genomic_DNA"/>
</dbReference>
<dbReference type="SFLD" id="SFLDS00019">
    <property type="entry name" value="Glutathione_Transferase_(cytos"/>
    <property type="match status" value="1"/>
</dbReference>
<dbReference type="SUPFAM" id="SSF52833">
    <property type="entry name" value="Thioredoxin-like"/>
    <property type="match status" value="1"/>
</dbReference>
<comment type="similarity">
    <text evidence="2">Belongs to the GST superfamily.</text>
</comment>
<dbReference type="FunFam" id="1.20.1050.10:FF:000007">
    <property type="entry name" value="Glutathione S-transferase 1-1"/>
    <property type="match status" value="1"/>
</dbReference>
<dbReference type="Pfam" id="PF00043">
    <property type="entry name" value="GST_C"/>
    <property type="match status" value="1"/>
</dbReference>
<keyword evidence="6" id="KW-1185">Reference proteome</keyword>
<dbReference type="PROSITE" id="PS50405">
    <property type="entry name" value="GST_CTER"/>
    <property type="match status" value="1"/>
</dbReference>
<dbReference type="GO" id="GO:0006749">
    <property type="term" value="P:glutathione metabolic process"/>
    <property type="evidence" value="ECO:0007669"/>
    <property type="project" value="TreeGrafter"/>
</dbReference>
<dbReference type="InterPro" id="IPR004046">
    <property type="entry name" value="GST_C"/>
</dbReference>
<dbReference type="Gene3D" id="3.40.30.10">
    <property type="entry name" value="Glutaredoxin"/>
    <property type="match status" value="1"/>
</dbReference>
<comment type="caution">
    <text evidence="5">The sequence shown here is derived from an EMBL/GenBank/DDBJ whole genome shotgun (WGS) entry which is preliminary data.</text>
</comment>
<dbReference type="CDD" id="cd03177">
    <property type="entry name" value="GST_C_Delta_Epsilon"/>
    <property type="match status" value="1"/>
</dbReference>
<dbReference type="PANTHER" id="PTHR43969:SF9">
    <property type="entry name" value="GLUTATHIONE S TRANSFERASE D10, ISOFORM A-RELATED"/>
    <property type="match status" value="1"/>
</dbReference>
<evidence type="ECO:0008006" key="7">
    <source>
        <dbReference type="Google" id="ProtNLM"/>
    </source>
</evidence>
<dbReference type="Pfam" id="PF02798">
    <property type="entry name" value="GST_N"/>
    <property type="match status" value="1"/>
</dbReference>
<dbReference type="PANTHER" id="PTHR43969">
    <property type="entry name" value="GLUTATHIONE S TRANSFERASE D10, ISOFORM A-RELATED"/>
    <property type="match status" value="1"/>
</dbReference>
<comment type="subunit">
    <text evidence="1">Homodimer.</text>
</comment>
<evidence type="ECO:0000313" key="6">
    <source>
        <dbReference type="Proteomes" id="UP001329430"/>
    </source>
</evidence>
<organism evidence="5 6">
    <name type="scientific">Pyrocoelia pectoralis</name>
    <dbReference type="NCBI Taxonomy" id="417401"/>
    <lineage>
        <taxon>Eukaryota</taxon>
        <taxon>Metazoa</taxon>
        <taxon>Ecdysozoa</taxon>
        <taxon>Arthropoda</taxon>
        <taxon>Hexapoda</taxon>
        <taxon>Insecta</taxon>
        <taxon>Pterygota</taxon>
        <taxon>Neoptera</taxon>
        <taxon>Endopterygota</taxon>
        <taxon>Coleoptera</taxon>
        <taxon>Polyphaga</taxon>
        <taxon>Elateriformia</taxon>
        <taxon>Elateroidea</taxon>
        <taxon>Lampyridae</taxon>
        <taxon>Lampyrinae</taxon>
        <taxon>Pyrocoelia</taxon>
    </lineage>
</organism>
<dbReference type="InterPro" id="IPR036249">
    <property type="entry name" value="Thioredoxin-like_sf"/>
</dbReference>
<dbReference type="Proteomes" id="UP001329430">
    <property type="component" value="Chromosome 6"/>
</dbReference>
<dbReference type="InterPro" id="IPR004045">
    <property type="entry name" value="Glutathione_S-Trfase_N"/>
</dbReference>